<reference evidence="2 3" key="1">
    <citation type="submission" date="2017-11" db="EMBL/GenBank/DDBJ databases">
        <title>Genomic Encyclopedia of Archaeal and Bacterial Type Strains, Phase II (KMG-II): From Individual Species to Whole Genera.</title>
        <authorList>
            <person name="Goeker M."/>
        </authorList>
    </citation>
    <scope>NUCLEOTIDE SEQUENCE [LARGE SCALE GENOMIC DNA]</scope>
    <source>
        <strain evidence="2 3">DSM 29128</strain>
    </source>
</reference>
<evidence type="ECO:0000256" key="1">
    <source>
        <dbReference type="SAM" id="SignalP"/>
    </source>
</evidence>
<dbReference type="AlphaFoldDB" id="A0A2M8WLV7"/>
<dbReference type="RefSeq" id="WP_100366790.1">
    <property type="nucleotide sequence ID" value="NZ_PGTY01000001.1"/>
</dbReference>
<evidence type="ECO:0008006" key="4">
    <source>
        <dbReference type="Google" id="ProtNLM"/>
    </source>
</evidence>
<protein>
    <recommendedName>
        <fullName evidence="4">Membrane-bound lysozyme inhibitor of c-type lysozyme MliC</fullName>
    </recommendedName>
</protein>
<keyword evidence="1" id="KW-0732">Signal</keyword>
<dbReference type="Proteomes" id="UP000228531">
    <property type="component" value="Unassembled WGS sequence"/>
</dbReference>
<proteinExistence type="predicted"/>
<evidence type="ECO:0000313" key="2">
    <source>
        <dbReference type="EMBL" id="PJI91912.1"/>
    </source>
</evidence>
<dbReference type="EMBL" id="PGTY01000001">
    <property type="protein sequence ID" value="PJI91912.1"/>
    <property type="molecule type" value="Genomic_DNA"/>
</dbReference>
<dbReference type="OrthoDB" id="7651937at2"/>
<feature type="chain" id="PRO_5014624375" description="Membrane-bound lysozyme inhibitor of c-type lysozyme MliC" evidence="1">
    <location>
        <begin position="18"/>
        <end position="114"/>
    </location>
</feature>
<feature type="signal peptide" evidence="1">
    <location>
        <begin position="1"/>
        <end position="17"/>
    </location>
</feature>
<keyword evidence="3" id="KW-1185">Reference proteome</keyword>
<gene>
    <name evidence="2" type="ORF">BC777_0753</name>
</gene>
<comment type="caution">
    <text evidence="2">The sequence shown here is derived from an EMBL/GenBank/DDBJ whole genome shotgun (WGS) entry which is preliminary data.</text>
</comment>
<sequence>MKVPAVLCAVMAGPAMAEVVSCDLSGTLVRFEIERSQFAPPMNPNEPTQRRVTTVQMGDAQFPAEPIMMDNIRGFWAEGAGGSDIMMVMQGDGSAVYADTSTGARLTGTCEVSQ</sequence>
<accession>A0A2M8WLV7</accession>
<evidence type="ECO:0000313" key="3">
    <source>
        <dbReference type="Proteomes" id="UP000228531"/>
    </source>
</evidence>
<organism evidence="2 3">
    <name type="scientific">Yoonia maricola</name>
    <dbReference type="NCBI Taxonomy" id="420999"/>
    <lineage>
        <taxon>Bacteria</taxon>
        <taxon>Pseudomonadati</taxon>
        <taxon>Pseudomonadota</taxon>
        <taxon>Alphaproteobacteria</taxon>
        <taxon>Rhodobacterales</taxon>
        <taxon>Paracoccaceae</taxon>
        <taxon>Yoonia</taxon>
    </lineage>
</organism>
<name>A0A2M8WLV7_9RHOB</name>